<dbReference type="GO" id="GO:0006298">
    <property type="term" value="P:mismatch repair"/>
    <property type="evidence" value="ECO:0007669"/>
    <property type="project" value="InterPro"/>
</dbReference>
<evidence type="ECO:0000259" key="2">
    <source>
        <dbReference type="Pfam" id="PF01624"/>
    </source>
</evidence>
<dbReference type="InterPro" id="IPR007695">
    <property type="entry name" value="DNA_mismatch_repair_MutS-lik_N"/>
</dbReference>
<feature type="domain" description="DNA mismatch repair protein MutS-like N-terminal" evidence="2">
    <location>
        <begin position="768"/>
        <end position="859"/>
    </location>
</feature>
<dbReference type="GO" id="GO:0003697">
    <property type="term" value="F:single-stranded DNA binding"/>
    <property type="evidence" value="ECO:0007669"/>
    <property type="project" value="InterPro"/>
</dbReference>
<dbReference type="Proteomes" id="UP000181870">
    <property type="component" value="Unassembled WGS sequence"/>
</dbReference>
<dbReference type="Pfam" id="PF01624">
    <property type="entry name" value="MutS_I"/>
    <property type="match status" value="1"/>
</dbReference>
<reference evidence="5 6" key="1">
    <citation type="submission" date="2016-10" db="EMBL/GenBank/DDBJ databases">
        <authorList>
            <person name="de Groot N.N."/>
        </authorList>
    </citation>
    <scope>NUCLEOTIDE SEQUENCE [LARGE SCALE GENOMIC DNA]</scope>
    <source>
        <strain evidence="5 6">NLAE-zl-C57</strain>
    </source>
</reference>
<evidence type="ECO:0000259" key="4">
    <source>
        <dbReference type="Pfam" id="PF18818"/>
    </source>
</evidence>
<evidence type="ECO:0000313" key="5">
    <source>
        <dbReference type="EMBL" id="SDH71948.1"/>
    </source>
</evidence>
<dbReference type="InterPro" id="IPR041459">
    <property type="entry name" value="MPTase-PolyVal"/>
</dbReference>
<dbReference type="Pfam" id="PF18818">
    <property type="entry name" value="MPTase-PolyVal"/>
    <property type="match status" value="1"/>
</dbReference>
<proteinExistence type="predicted"/>
<dbReference type="RefSeq" id="WP_074636807.1">
    <property type="nucleotide sequence ID" value="NZ_FNDO01000011.1"/>
</dbReference>
<feature type="domain" description="N-terminal" evidence="3">
    <location>
        <begin position="12"/>
        <end position="120"/>
    </location>
</feature>
<organism evidence="5 6">
    <name type="scientific">Bacteroides ovatus</name>
    <dbReference type="NCBI Taxonomy" id="28116"/>
    <lineage>
        <taxon>Bacteria</taxon>
        <taxon>Pseudomonadati</taxon>
        <taxon>Bacteroidota</taxon>
        <taxon>Bacteroidia</taxon>
        <taxon>Bacteroidales</taxon>
        <taxon>Bacteroidaceae</taxon>
        <taxon>Bacteroides</taxon>
    </lineage>
</organism>
<sequence length="886" mass="102218">MKEKTIAEQNAANRQVDLLTNALEAAKTNGGYWLNTTQRMAPRFYPKGVSVSAFNSLTLGLHSEQGGYKSALYTTFNEAKNHGAAVLAKQQSAPFHWYNWKEYVNHNNPDDIITREQYKQLSPKEKEQYKGIHNREIVNLFNLDQTTLPMVDKERYQKMLEKDGDNESRLHTKNEETKLHIAVNDFALQIRDNLVNIRRDPSGMPRYDSVKDCIYMPDQKHFMHYTDYVQELMRQVVTATGHQQRLAREGMVMKGAQSPSENAEKYESLIAELAAGVKMQELGLPAKLSSDSMKNIDFWQRELAENKCLIDAIESDVNTAIDTIHKAEKGEAVRYRTEENQDIIMEERTKQLPRIDSRECAIMIDIIRQGGMRIDDRNFATPEERSMFKQKFDLDYYEKELNYGLSKTDSDDPEIVEVAYIKAVGEGTRIASVLSEYMPSEWNVKNGNYVIAEALHDIPDKKSKEIVVVKDTKTGITDVVLPACAATGGVVQLANGEKRSFYLTPDEVMSEAERNQNNAKIIKNDLPGFSKERIENALLKRGSTYVRFFNNDGALGYKPDDTYFENKQVTIEKLKGWDLKEESKMDVSEAVSRSLSPIFEHIQMMKDDQNRWAMYLKPQNEDGFSIYPEKTDLNQFFATIKQNQIEESQQLRQELAMKYYVKAQNKPDLKFDLFDNGVNKEDTDKIVHVSIFRTRDDKLLCLPTIEGTEKLKPREITQQQWQRMWIAHDMTLYKNQLAAKLFADVLHPELKLENAVKEQVESKMISIPNFKQYEELKAKHPDAVLLFRVGDTYQSYAEDAKLVSKVLDLPRMKGEDSKNQKQVDVTSFRYGQLDTYLPKLIRDGNRVAICDMLEAPKQSVQEDPKQEIKQEAKSEEKEEMRMGRHM</sequence>
<dbReference type="SUPFAM" id="SSF55271">
    <property type="entry name" value="DNA repair protein MutS, domain I"/>
    <property type="match status" value="1"/>
</dbReference>
<feature type="domain" description="Polyvalent protein metallopeptidase" evidence="4">
    <location>
        <begin position="197"/>
        <end position="310"/>
    </location>
</feature>
<dbReference type="GO" id="GO:0030983">
    <property type="term" value="F:mismatched DNA binding"/>
    <property type="evidence" value="ECO:0007669"/>
    <property type="project" value="InterPro"/>
</dbReference>
<gene>
    <name evidence="5" type="ORF">SAMN05192582_101139</name>
</gene>
<evidence type="ECO:0000256" key="1">
    <source>
        <dbReference type="SAM" id="MobiDB-lite"/>
    </source>
</evidence>
<name>A0A1G8EQ07_BACOV</name>
<feature type="region of interest" description="Disordered" evidence="1">
    <location>
        <begin position="856"/>
        <end position="886"/>
    </location>
</feature>
<dbReference type="GO" id="GO:0005524">
    <property type="term" value="F:ATP binding"/>
    <property type="evidence" value="ECO:0007669"/>
    <property type="project" value="InterPro"/>
</dbReference>
<dbReference type="InterPro" id="IPR016151">
    <property type="entry name" value="DNA_mismatch_repair_MutS_N"/>
</dbReference>
<feature type="compositionally biased region" description="Basic and acidic residues" evidence="1">
    <location>
        <begin position="860"/>
        <end position="886"/>
    </location>
</feature>
<dbReference type="EMBL" id="FNDO01000011">
    <property type="protein sequence ID" value="SDH71948.1"/>
    <property type="molecule type" value="Genomic_DNA"/>
</dbReference>
<dbReference type="InterPro" id="IPR013610">
    <property type="entry name" value="ArdC_N"/>
</dbReference>
<dbReference type="Pfam" id="PF08401">
    <property type="entry name" value="ArdcN"/>
    <property type="match status" value="1"/>
</dbReference>
<evidence type="ECO:0000259" key="3">
    <source>
        <dbReference type="Pfam" id="PF08401"/>
    </source>
</evidence>
<evidence type="ECO:0000313" key="6">
    <source>
        <dbReference type="Proteomes" id="UP000181870"/>
    </source>
</evidence>
<dbReference type="Gene3D" id="3.40.1170.10">
    <property type="entry name" value="DNA repair protein MutS, domain I"/>
    <property type="match status" value="1"/>
</dbReference>
<evidence type="ECO:0008006" key="7">
    <source>
        <dbReference type="Google" id="ProtNLM"/>
    </source>
</evidence>
<accession>A0A1G8EQ07</accession>
<protein>
    <recommendedName>
        <fullName evidence="7">DUF1738 domain-containing protein</fullName>
    </recommendedName>
</protein>
<dbReference type="AlphaFoldDB" id="A0A1G8EQ07"/>